<evidence type="ECO:0000313" key="3">
    <source>
        <dbReference type="Proteomes" id="UP000001514"/>
    </source>
</evidence>
<protein>
    <submittedName>
        <fullName evidence="2">Uncharacterized protein</fullName>
    </submittedName>
</protein>
<evidence type="ECO:0000256" key="1">
    <source>
        <dbReference type="SAM" id="MobiDB-lite"/>
    </source>
</evidence>
<sequence>MRLRGGDDRAATTSIELVDMMRDGKQRRQQQQRQPVAEVPGKEIPQDLVPIPPVTGLARRTYVIFRSARSGPADPSFSSCGAKRIALIFQLLLLVLGLGAGRTHASSSISSIGLCLYLELA</sequence>
<evidence type="ECO:0000313" key="2">
    <source>
        <dbReference type="EMBL" id="EFJ06810.1"/>
    </source>
</evidence>
<proteinExistence type="predicted"/>
<accession>D8T960</accession>
<name>D8T960_SELML</name>
<dbReference type="KEGG" id="smo:SELMODRAFT_430359"/>
<dbReference type="Proteomes" id="UP000001514">
    <property type="component" value="Unassembled WGS sequence"/>
</dbReference>
<dbReference type="EMBL" id="GL377694">
    <property type="protein sequence ID" value="EFJ06810.1"/>
    <property type="molecule type" value="Genomic_DNA"/>
</dbReference>
<dbReference type="HOGENOM" id="CLU_2042102_0_0_1"/>
<gene>
    <name evidence="2" type="ORF">SELMODRAFT_430359</name>
</gene>
<reference evidence="2 3" key="1">
    <citation type="journal article" date="2011" name="Science">
        <title>The Selaginella genome identifies genetic changes associated with the evolution of vascular plants.</title>
        <authorList>
            <person name="Banks J.A."/>
            <person name="Nishiyama T."/>
            <person name="Hasebe M."/>
            <person name="Bowman J.L."/>
            <person name="Gribskov M."/>
            <person name="dePamphilis C."/>
            <person name="Albert V.A."/>
            <person name="Aono N."/>
            <person name="Aoyama T."/>
            <person name="Ambrose B.A."/>
            <person name="Ashton N.W."/>
            <person name="Axtell M.J."/>
            <person name="Barker E."/>
            <person name="Barker M.S."/>
            <person name="Bennetzen J.L."/>
            <person name="Bonawitz N.D."/>
            <person name="Chapple C."/>
            <person name="Cheng C."/>
            <person name="Correa L.G."/>
            <person name="Dacre M."/>
            <person name="DeBarry J."/>
            <person name="Dreyer I."/>
            <person name="Elias M."/>
            <person name="Engstrom E.M."/>
            <person name="Estelle M."/>
            <person name="Feng L."/>
            <person name="Finet C."/>
            <person name="Floyd S.K."/>
            <person name="Frommer W.B."/>
            <person name="Fujita T."/>
            <person name="Gramzow L."/>
            <person name="Gutensohn M."/>
            <person name="Harholt J."/>
            <person name="Hattori M."/>
            <person name="Heyl A."/>
            <person name="Hirai T."/>
            <person name="Hiwatashi Y."/>
            <person name="Ishikawa M."/>
            <person name="Iwata M."/>
            <person name="Karol K.G."/>
            <person name="Koehler B."/>
            <person name="Kolukisaoglu U."/>
            <person name="Kubo M."/>
            <person name="Kurata T."/>
            <person name="Lalonde S."/>
            <person name="Li K."/>
            <person name="Li Y."/>
            <person name="Litt A."/>
            <person name="Lyons E."/>
            <person name="Manning G."/>
            <person name="Maruyama T."/>
            <person name="Michael T.P."/>
            <person name="Mikami K."/>
            <person name="Miyazaki S."/>
            <person name="Morinaga S."/>
            <person name="Murata T."/>
            <person name="Mueller-Roeber B."/>
            <person name="Nelson D.R."/>
            <person name="Obara M."/>
            <person name="Oguri Y."/>
            <person name="Olmstead R.G."/>
            <person name="Onodera N."/>
            <person name="Petersen B.L."/>
            <person name="Pils B."/>
            <person name="Prigge M."/>
            <person name="Rensing S.A."/>
            <person name="Riano-Pachon D.M."/>
            <person name="Roberts A.W."/>
            <person name="Sato Y."/>
            <person name="Scheller H.V."/>
            <person name="Schulz B."/>
            <person name="Schulz C."/>
            <person name="Shakirov E.V."/>
            <person name="Shibagaki N."/>
            <person name="Shinohara N."/>
            <person name="Shippen D.E."/>
            <person name="Soerensen I."/>
            <person name="Sotooka R."/>
            <person name="Sugimoto N."/>
            <person name="Sugita M."/>
            <person name="Sumikawa N."/>
            <person name="Tanurdzic M."/>
            <person name="Theissen G."/>
            <person name="Ulvskov P."/>
            <person name="Wakazuki S."/>
            <person name="Weng J.K."/>
            <person name="Willats W.W."/>
            <person name="Wipf D."/>
            <person name="Wolf P.G."/>
            <person name="Yang L."/>
            <person name="Zimmer A.D."/>
            <person name="Zhu Q."/>
            <person name="Mitros T."/>
            <person name="Hellsten U."/>
            <person name="Loque D."/>
            <person name="Otillar R."/>
            <person name="Salamov A."/>
            <person name="Schmutz J."/>
            <person name="Shapiro H."/>
            <person name="Lindquist E."/>
            <person name="Lucas S."/>
            <person name="Rokhsar D."/>
            <person name="Grigoriev I.V."/>
        </authorList>
    </citation>
    <scope>NUCLEOTIDE SEQUENCE [LARGE SCALE GENOMIC DNA]</scope>
</reference>
<dbReference type="InParanoid" id="D8T960"/>
<feature type="region of interest" description="Disordered" evidence="1">
    <location>
        <begin position="1"/>
        <end position="51"/>
    </location>
</feature>
<organism evidence="3">
    <name type="scientific">Selaginella moellendorffii</name>
    <name type="common">Spikemoss</name>
    <dbReference type="NCBI Taxonomy" id="88036"/>
    <lineage>
        <taxon>Eukaryota</taxon>
        <taxon>Viridiplantae</taxon>
        <taxon>Streptophyta</taxon>
        <taxon>Embryophyta</taxon>
        <taxon>Tracheophyta</taxon>
        <taxon>Lycopodiopsida</taxon>
        <taxon>Selaginellales</taxon>
        <taxon>Selaginellaceae</taxon>
        <taxon>Selaginella</taxon>
    </lineage>
</organism>
<keyword evidence="3" id="KW-1185">Reference proteome</keyword>
<dbReference type="Gramene" id="EFJ06810">
    <property type="protein sequence ID" value="EFJ06810"/>
    <property type="gene ID" value="SELMODRAFT_430359"/>
</dbReference>
<feature type="compositionally biased region" description="Basic and acidic residues" evidence="1">
    <location>
        <begin position="1"/>
        <end position="10"/>
    </location>
</feature>
<dbReference type="AlphaFoldDB" id="D8T960"/>